<sequence>MDYKGKACHGCDRAVGKKKLECTRQIGHPFRRVSGYSVVLRQVLIQLTQNVCLHLGSMPNRRSAGGFFSSTTSKQMLHVFLRENTLSISCTCALMQLALCRRF</sequence>
<reference evidence="1" key="1">
    <citation type="submission" date="2022-08" db="UniProtKB">
        <authorList>
            <consortium name="EnsemblMetazoa"/>
        </authorList>
    </citation>
    <scope>IDENTIFICATION</scope>
</reference>
<protein>
    <submittedName>
        <fullName evidence="1">Uncharacterized protein</fullName>
    </submittedName>
</protein>
<dbReference type="AlphaFoldDB" id="A0A8W7PHD3"/>
<organism evidence="1">
    <name type="scientific">Anopheles coluzzii</name>
    <name type="common">African malaria mosquito</name>
    <dbReference type="NCBI Taxonomy" id="1518534"/>
    <lineage>
        <taxon>Eukaryota</taxon>
        <taxon>Metazoa</taxon>
        <taxon>Ecdysozoa</taxon>
        <taxon>Arthropoda</taxon>
        <taxon>Hexapoda</taxon>
        <taxon>Insecta</taxon>
        <taxon>Pterygota</taxon>
        <taxon>Neoptera</taxon>
        <taxon>Endopterygota</taxon>
        <taxon>Diptera</taxon>
        <taxon>Nematocera</taxon>
        <taxon>Culicoidea</taxon>
        <taxon>Culicidae</taxon>
        <taxon>Anophelinae</taxon>
        <taxon>Anopheles</taxon>
    </lineage>
</organism>
<accession>A0A8W7PHD3</accession>
<dbReference type="Proteomes" id="UP000075882">
    <property type="component" value="Unassembled WGS sequence"/>
</dbReference>
<proteinExistence type="predicted"/>
<dbReference type="EnsemblMetazoa" id="ACOM031799-RA">
    <property type="protein sequence ID" value="ACOM031799-PA.1"/>
    <property type="gene ID" value="ACOM031799"/>
</dbReference>
<evidence type="ECO:0000313" key="1">
    <source>
        <dbReference type="EnsemblMetazoa" id="ACOM031799-PA.1"/>
    </source>
</evidence>
<name>A0A8W7PHD3_ANOCL</name>